<dbReference type="GO" id="GO:0009279">
    <property type="term" value="C:cell outer membrane"/>
    <property type="evidence" value="ECO:0007669"/>
    <property type="project" value="UniProtKB-SubCell"/>
</dbReference>
<keyword evidence="2" id="KW-0812">Transmembrane</keyword>
<dbReference type="InterPro" id="IPR010131">
    <property type="entry name" value="MdtP/NodT-like"/>
</dbReference>
<dbReference type="InParanoid" id="A0A3N0VKZ3"/>
<sequence>MAAALSAFALAACAVGPDYRAPETAPASFARAEADTVVGAGLEARWWTQLGDPALSGLVEQALHANRDLALAVSRVEEARALFRDQRNDAFPVVTASGSAQKGEAAQLGASSTGPRGQTESLRLGFDAAWELDLFGRVRRGTEAARADAEAAQASLHEAQVLVAAEVARNYFEWRGSAQQLDVAERNRDSQQETLRLTQVRYDAGRGTELDVASARARLAATEAGMPLLETQRRRAEHRLAVLLGQRPGVWQPPAAATITALNRPLPVGEAGELLRRRPDIARAAAELHAATARVGVATADYFPRLSLSGFAGFSAGSFGDLGAASRAWSAGPTLSWAAFDLGSVAARVDAADARSRGAAARYEQTVLTALEETENAFVAVSQSRQRLRHTLDQAAAARRAAELARIQYKAGVIDFLVLLDAERSLLAAEDAVAASETAVNTAAVALYKALGGGWGGEPEAERA</sequence>
<dbReference type="Gene3D" id="1.20.1600.10">
    <property type="entry name" value="Outer membrane efflux proteins (OEP)"/>
    <property type="match status" value="1"/>
</dbReference>
<dbReference type="SUPFAM" id="SSF56954">
    <property type="entry name" value="Outer membrane efflux proteins (OEP)"/>
    <property type="match status" value="1"/>
</dbReference>
<name>A0A3N0VKZ3_9GAMM</name>
<comment type="caution">
    <text evidence="3">The sequence shown here is derived from an EMBL/GenBank/DDBJ whole genome shotgun (WGS) entry which is preliminary data.</text>
</comment>
<organism evidence="3 4">
    <name type="scientific">Stagnimonas aquatica</name>
    <dbReference type="NCBI Taxonomy" id="2689987"/>
    <lineage>
        <taxon>Bacteria</taxon>
        <taxon>Pseudomonadati</taxon>
        <taxon>Pseudomonadota</taxon>
        <taxon>Gammaproteobacteria</taxon>
        <taxon>Nevskiales</taxon>
        <taxon>Nevskiaceae</taxon>
        <taxon>Stagnimonas</taxon>
    </lineage>
</organism>
<keyword evidence="4" id="KW-1185">Reference proteome</keyword>
<gene>
    <name evidence="3" type="ORF">ED208_02355</name>
</gene>
<reference evidence="3 4" key="1">
    <citation type="submission" date="2018-10" db="EMBL/GenBank/DDBJ databases">
        <authorList>
            <person name="Chen W.-M."/>
        </authorList>
    </citation>
    <scope>NUCLEOTIDE SEQUENCE [LARGE SCALE GENOMIC DNA]</scope>
    <source>
        <strain evidence="3 4">THS-13</strain>
    </source>
</reference>
<dbReference type="Pfam" id="PF02321">
    <property type="entry name" value="OEP"/>
    <property type="match status" value="2"/>
</dbReference>
<accession>A0A3N0VKZ3</accession>
<dbReference type="GO" id="GO:0015562">
    <property type="term" value="F:efflux transmembrane transporter activity"/>
    <property type="evidence" value="ECO:0007669"/>
    <property type="project" value="InterPro"/>
</dbReference>
<dbReference type="InterPro" id="IPR003423">
    <property type="entry name" value="OMP_efflux"/>
</dbReference>
<evidence type="ECO:0000256" key="1">
    <source>
        <dbReference type="ARBA" id="ARBA00007613"/>
    </source>
</evidence>
<dbReference type="EMBL" id="RJVO01000001">
    <property type="protein sequence ID" value="ROH93380.1"/>
    <property type="molecule type" value="Genomic_DNA"/>
</dbReference>
<dbReference type="AlphaFoldDB" id="A0A3N0VKZ3"/>
<keyword evidence="2" id="KW-0564">Palmitate</keyword>
<dbReference type="Proteomes" id="UP000282106">
    <property type="component" value="Unassembled WGS sequence"/>
</dbReference>
<dbReference type="RefSeq" id="WP_123210235.1">
    <property type="nucleotide sequence ID" value="NZ_RJVO01000001.1"/>
</dbReference>
<evidence type="ECO:0000313" key="4">
    <source>
        <dbReference type="Proteomes" id="UP000282106"/>
    </source>
</evidence>
<keyword evidence="2" id="KW-0449">Lipoprotein</keyword>
<protein>
    <submittedName>
        <fullName evidence="3">Efflux transporter outer membrane subunit</fullName>
    </submittedName>
</protein>
<evidence type="ECO:0000256" key="2">
    <source>
        <dbReference type="RuleBase" id="RU362097"/>
    </source>
</evidence>
<comment type="similarity">
    <text evidence="1 2">Belongs to the outer membrane factor (OMF) (TC 1.B.17) family.</text>
</comment>
<dbReference type="PANTHER" id="PTHR30203">
    <property type="entry name" value="OUTER MEMBRANE CATION EFFLUX PROTEIN"/>
    <property type="match status" value="1"/>
</dbReference>
<dbReference type="NCBIfam" id="TIGR01845">
    <property type="entry name" value="outer_NodT"/>
    <property type="match status" value="1"/>
</dbReference>
<keyword evidence="2" id="KW-1134">Transmembrane beta strand</keyword>
<evidence type="ECO:0000313" key="3">
    <source>
        <dbReference type="EMBL" id="ROH93380.1"/>
    </source>
</evidence>
<dbReference type="Gene3D" id="2.20.200.10">
    <property type="entry name" value="Outer membrane efflux proteins (OEP)"/>
    <property type="match status" value="1"/>
</dbReference>
<proteinExistence type="inferred from homology"/>
<comment type="subcellular location">
    <subcellularLocation>
        <location evidence="2">Cell outer membrane</location>
        <topology evidence="2">Lipid-anchor</topology>
    </subcellularLocation>
</comment>
<dbReference type="PANTHER" id="PTHR30203:SF25">
    <property type="entry name" value="OUTER MEMBRANE PROTEIN-RELATED"/>
    <property type="match status" value="1"/>
</dbReference>
<keyword evidence="2" id="KW-0472">Membrane</keyword>